<dbReference type="SUPFAM" id="SSF81901">
    <property type="entry name" value="HCP-like"/>
    <property type="match status" value="1"/>
</dbReference>
<evidence type="ECO:0000313" key="2">
    <source>
        <dbReference type="Proteomes" id="UP001595906"/>
    </source>
</evidence>
<name>A0ABV8PX73_9BACT</name>
<dbReference type="PANTHER" id="PTHR43628">
    <property type="entry name" value="ACTIVATOR OF C KINASE PROTEIN 1-RELATED"/>
    <property type="match status" value="1"/>
</dbReference>
<dbReference type="Pfam" id="PF08238">
    <property type="entry name" value="Sel1"/>
    <property type="match status" value="3"/>
</dbReference>
<proteinExistence type="predicted"/>
<dbReference type="RefSeq" id="WP_379014362.1">
    <property type="nucleotide sequence ID" value="NZ_JBHSDC010000022.1"/>
</dbReference>
<dbReference type="InterPro" id="IPR006597">
    <property type="entry name" value="Sel1-like"/>
</dbReference>
<dbReference type="Proteomes" id="UP001595906">
    <property type="component" value="Unassembled WGS sequence"/>
</dbReference>
<comment type="caution">
    <text evidence="1">The sequence shown here is derived from an EMBL/GenBank/DDBJ whole genome shotgun (WGS) entry which is preliminary data.</text>
</comment>
<dbReference type="Gene3D" id="1.25.40.10">
    <property type="entry name" value="Tetratricopeptide repeat domain"/>
    <property type="match status" value="1"/>
</dbReference>
<accession>A0ABV8PX73</accession>
<dbReference type="InterPro" id="IPR011990">
    <property type="entry name" value="TPR-like_helical_dom_sf"/>
</dbReference>
<protein>
    <submittedName>
        <fullName evidence="1">Tetratricopeptide repeat protein</fullName>
    </submittedName>
</protein>
<evidence type="ECO:0000313" key="1">
    <source>
        <dbReference type="EMBL" id="MFC4232488.1"/>
    </source>
</evidence>
<dbReference type="SMART" id="SM00671">
    <property type="entry name" value="SEL1"/>
    <property type="match status" value="2"/>
</dbReference>
<sequence length="160" mass="17773">MAQTKPIVRKAVTAAKGGTKYDLEDKNDSAHVYFMKGWDAYKANDINAARFYWERGANCTSDIPSKFSSAFRYGLMLQNGEGIVADQDAAFYYYTKGSANGKPVGDVDATKNVAAYYENGMSVKQDFKKALEWYLKAKAQGNKYCDADIARVKQKIAQGL</sequence>
<dbReference type="InterPro" id="IPR052945">
    <property type="entry name" value="Mitotic_Regulator"/>
</dbReference>
<dbReference type="PANTHER" id="PTHR43628:SF1">
    <property type="entry name" value="CHITIN SYNTHASE REGULATORY FACTOR 2-RELATED"/>
    <property type="match status" value="1"/>
</dbReference>
<reference evidence="2" key="1">
    <citation type="journal article" date="2019" name="Int. J. Syst. Evol. Microbiol.">
        <title>The Global Catalogue of Microorganisms (GCM) 10K type strain sequencing project: providing services to taxonomists for standard genome sequencing and annotation.</title>
        <authorList>
            <consortium name="The Broad Institute Genomics Platform"/>
            <consortium name="The Broad Institute Genome Sequencing Center for Infectious Disease"/>
            <person name="Wu L."/>
            <person name="Ma J."/>
        </authorList>
    </citation>
    <scope>NUCLEOTIDE SEQUENCE [LARGE SCALE GENOMIC DNA]</scope>
    <source>
        <strain evidence="2">CECT 8010</strain>
    </source>
</reference>
<keyword evidence="2" id="KW-1185">Reference proteome</keyword>
<dbReference type="EMBL" id="JBHSDC010000022">
    <property type="protein sequence ID" value="MFC4232488.1"/>
    <property type="molecule type" value="Genomic_DNA"/>
</dbReference>
<organism evidence="1 2">
    <name type="scientific">Parasediminibacterium paludis</name>
    <dbReference type="NCBI Taxonomy" id="908966"/>
    <lineage>
        <taxon>Bacteria</taxon>
        <taxon>Pseudomonadati</taxon>
        <taxon>Bacteroidota</taxon>
        <taxon>Chitinophagia</taxon>
        <taxon>Chitinophagales</taxon>
        <taxon>Chitinophagaceae</taxon>
        <taxon>Parasediminibacterium</taxon>
    </lineage>
</organism>
<gene>
    <name evidence="1" type="ORF">ACFOW1_11330</name>
</gene>